<keyword evidence="9 11" id="KW-0472">Membrane</keyword>
<evidence type="ECO:0000313" key="15">
    <source>
        <dbReference type="Proteomes" id="UP000245609"/>
    </source>
</evidence>
<keyword evidence="4 11" id="KW-0812">Transmembrane</keyword>
<dbReference type="InterPro" id="IPR046450">
    <property type="entry name" value="PA_dom_sf"/>
</dbReference>
<name>A0A2T9YDA8_9FUNG</name>
<dbReference type="Gene3D" id="3.50.30.30">
    <property type="match status" value="1"/>
</dbReference>
<keyword evidence="8 11" id="KW-1133">Transmembrane helix</keyword>
<evidence type="ECO:0000256" key="11">
    <source>
        <dbReference type="SAM" id="Phobius"/>
    </source>
</evidence>
<dbReference type="STRING" id="133381.A0A2T9YDA8"/>
<dbReference type="Gene3D" id="3.30.40.10">
    <property type="entry name" value="Zinc/RING finger domain, C3HC4 (zinc finger)"/>
    <property type="match status" value="1"/>
</dbReference>
<keyword evidence="6 10" id="KW-0863">Zinc-finger</keyword>
<keyword evidence="5" id="KW-0479">Metal-binding</keyword>
<evidence type="ECO:0000256" key="8">
    <source>
        <dbReference type="ARBA" id="ARBA00022989"/>
    </source>
</evidence>
<dbReference type="PROSITE" id="PS50089">
    <property type="entry name" value="ZF_RING_2"/>
    <property type="match status" value="1"/>
</dbReference>
<evidence type="ECO:0000256" key="10">
    <source>
        <dbReference type="PROSITE-ProRule" id="PRU00175"/>
    </source>
</evidence>
<comment type="catalytic activity">
    <reaction evidence="1">
        <text>S-ubiquitinyl-[E2 ubiquitin-conjugating enzyme]-L-cysteine + [acceptor protein]-L-lysine = [E2 ubiquitin-conjugating enzyme]-L-cysteine + N(6)-ubiquitinyl-[acceptor protein]-L-lysine.</text>
        <dbReference type="EC" id="2.3.2.27"/>
    </reaction>
</comment>
<evidence type="ECO:0000256" key="6">
    <source>
        <dbReference type="ARBA" id="ARBA00022771"/>
    </source>
</evidence>
<dbReference type="PANTHER" id="PTHR47168">
    <property type="entry name" value="RING ZINC FINGER DOMAIN SUPERFAMILY PROTEIN-RELATED"/>
    <property type="match status" value="1"/>
</dbReference>
<protein>
    <recommendedName>
        <fullName evidence="3">RING-type E3 ubiquitin transferase</fullName>
        <ecNumber evidence="3">2.3.2.27</ecNumber>
    </recommendedName>
</protein>
<evidence type="ECO:0000256" key="4">
    <source>
        <dbReference type="ARBA" id="ARBA00022692"/>
    </source>
</evidence>
<evidence type="ECO:0000256" key="9">
    <source>
        <dbReference type="ARBA" id="ARBA00023136"/>
    </source>
</evidence>
<dbReference type="Pfam" id="PF17123">
    <property type="entry name" value="zf-RING_11"/>
    <property type="match status" value="1"/>
</dbReference>
<comment type="subcellular location">
    <subcellularLocation>
        <location evidence="2">Membrane</location>
        <topology evidence="2">Single-pass membrane protein</topology>
    </subcellularLocation>
</comment>
<gene>
    <name evidence="14" type="ORF">BB560_000588</name>
    <name evidence="13" type="ORF">BB560_006206</name>
</gene>
<dbReference type="GO" id="GO:0016020">
    <property type="term" value="C:membrane"/>
    <property type="evidence" value="ECO:0007669"/>
    <property type="project" value="UniProtKB-SubCell"/>
</dbReference>
<reference evidence="13 15" key="1">
    <citation type="journal article" date="2018" name="MBio">
        <title>Comparative Genomics Reveals the Core Gene Toolbox for the Fungus-Insect Symbiosis.</title>
        <authorList>
            <person name="Wang Y."/>
            <person name="Stata M."/>
            <person name="Wang W."/>
            <person name="Stajich J.E."/>
            <person name="White M.M."/>
            <person name="Moncalvo J.M."/>
        </authorList>
    </citation>
    <scope>NUCLEOTIDE SEQUENCE [LARGE SCALE GENOMIC DNA]</scope>
    <source>
        <strain evidence="13 15">SC-DP-2</strain>
    </source>
</reference>
<dbReference type="EMBL" id="MBFS01002969">
    <property type="protein sequence ID" value="PVU90327.1"/>
    <property type="molecule type" value="Genomic_DNA"/>
</dbReference>
<dbReference type="AlphaFoldDB" id="A0A2T9YDA8"/>
<dbReference type="InterPro" id="IPR013083">
    <property type="entry name" value="Znf_RING/FYVE/PHD"/>
</dbReference>
<evidence type="ECO:0000256" key="3">
    <source>
        <dbReference type="ARBA" id="ARBA00012483"/>
    </source>
</evidence>
<dbReference type="SUPFAM" id="SSF52025">
    <property type="entry name" value="PA domain"/>
    <property type="match status" value="1"/>
</dbReference>
<dbReference type="InterPro" id="IPR001841">
    <property type="entry name" value="Znf_RING"/>
</dbReference>
<evidence type="ECO:0000259" key="12">
    <source>
        <dbReference type="PROSITE" id="PS50089"/>
    </source>
</evidence>
<organism evidence="13 15">
    <name type="scientific">Smittium megazygosporum</name>
    <dbReference type="NCBI Taxonomy" id="133381"/>
    <lineage>
        <taxon>Eukaryota</taxon>
        <taxon>Fungi</taxon>
        <taxon>Fungi incertae sedis</taxon>
        <taxon>Zoopagomycota</taxon>
        <taxon>Kickxellomycotina</taxon>
        <taxon>Harpellomycetes</taxon>
        <taxon>Harpellales</taxon>
        <taxon>Legeriomycetaceae</taxon>
        <taxon>Smittium</taxon>
    </lineage>
</organism>
<dbReference type="PANTHER" id="PTHR47168:SF1">
    <property type="entry name" value="OS02G0798600 PROTEIN"/>
    <property type="match status" value="1"/>
</dbReference>
<proteinExistence type="predicted"/>
<accession>A0A2T9YDA8</accession>
<dbReference type="Proteomes" id="UP000245609">
    <property type="component" value="Unassembled WGS sequence"/>
</dbReference>
<dbReference type="EMBL" id="MBFS01000067">
    <property type="protein sequence ID" value="PVV04880.1"/>
    <property type="molecule type" value="Genomic_DNA"/>
</dbReference>
<dbReference type="GO" id="GO:0008270">
    <property type="term" value="F:zinc ion binding"/>
    <property type="evidence" value="ECO:0007669"/>
    <property type="project" value="UniProtKB-KW"/>
</dbReference>
<keyword evidence="15" id="KW-1185">Reference proteome</keyword>
<evidence type="ECO:0000256" key="7">
    <source>
        <dbReference type="ARBA" id="ARBA00022833"/>
    </source>
</evidence>
<keyword evidence="7" id="KW-0862">Zinc</keyword>
<evidence type="ECO:0000256" key="1">
    <source>
        <dbReference type="ARBA" id="ARBA00000900"/>
    </source>
</evidence>
<dbReference type="Pfam" id="PF02225">
    <property type="entry name" value="PA"/>
    <property type="match status" value="1"/>
</dbReference>
<comment type="caution">
    <text evidence="13">The sequence shown here is derived from an EMBL/GenBank/DDBJ whole genome shotgun (WGS) entry which is preliminary data.</text>
</comment>
<dbReference type="InterPro" id="IPR003137">
    <property type="entry name" value="PA_domain"/>
</dbReference>
<evidence type="ECO:0000256" key="2">
    <source>
        <dbReference type="ARBA" id="ARBA00004167"/>
    </source>
</evidence>
<dbReference type="OrthoDB" id="8062037at2759"/>
<dbReference type="GO" id="GO:0061630">
    <property type="term" value="F:ubiquitin protein ligase activity"/>
    <property type="evidence" value="ECO:0007669"/>
    <property type="project" value="UniProtKB-EC"/>
</dbReference>
<sequence length="248" mass="28040">MFVNAFPAFFSCLVGLYMFQASGTLIFLESNATLYDQQAAFGPKLLDIGLTAPLEIIGSSIPGDEYGCSQISKFRSEKPKWIALVKRGRCSFVKKVHTLQQLGASAVIVADPIYDTPIIMYSPVYNSVLNEFKSNNGSLVIKLLPNSDVDPLDEILIIIKTLAIIFFFLSAFCFWLRNYQSRTYDLAPSTLVSTFPTREFFTSKTTPDSDTECPICLEDYHDSDELRILPCKHEFHSKCIVFLFQRNY</sequence>
<evidence type="ECO:0000313" key="14">
    <source>
        <dbReference type="EMBL" id="PVV04880.1"/>
    </source>
</evidence>
<evidence type="ECO:0000313" key="13">
    <source>
        <dbReference type="EMBL" id="PVU90327.1"/>
    </source>
</evidence>
<feature type="domain" description="RING-type" evidence="12">
    <location>
        <begin position="213"/>
        <end position="240"/>
    </location>
</feature>
<dbReference type="EC" id="2.3.2.27" evidence="3"/>
<feature type="transmembrane region" description="Helical" evidence="11">
    <location>
        <begin position="155"/>
        <end position="176"/>
    </location>
</feature>
<dbReference type="SUPFAM" id="SSF57850">
    <property type="entry name" value="RING/U-box"/>
    <property type="match status" value="1"/>
</dbReference>
<dbReference type="InterPro" id="IPR051653">
    <property type="entry name" value="E3_ligase_sorting_rcpt"/>
</dbReference>
<evidence type="ECO:0000256" key="5">
    <source>
        <dbReference type="ARBA" id="ARBA00022723"/>
    </source>
</evidence>